<reference evidence="2" key="1">
    <citation type="submission" date="2022-11" db="UniProtKB">
        <authorList>
            <consortium name="WormBaseParasite"/>
        </authorList>
    </citation>
    <scope>IDENTIFICATION</scope>
</reference>
<evidence type="ECO:0000313" key="1">
    <source>
        <dbReference type="Proteomes" id="UP000887576"/>
    </source>
</evidence>
<name>A0AC34RB56_9BILA</name>
<organism evidence="1 2">
    <name type="scientific">Panagrolaimus sp. JU765</name>
    <dbReference type="NCBI Taxonomy" id="591449"/>
    <lineage>
        <taxon>Eukaryota</taxon>
        <taxon>Metazoa</taxon>
        <taxon>Ecdysozoa</taxon>
        <taxon>Nematoda</taxon>
        <taxon>Chromadorea</taxon>
        <taxon>Rhabditida</taxon>
        <taxon>Tylenchina</taxon>
        <taxon>Panagrolaimomorpha</taxon>
        <taxon>Panagrolaimoidea</taxon>
        <taxon>Panagrolaimidae</taxon>
        <taxon>Panagrolaimus</taxon>
    </lineage>
</organism>
<dbReference type="Proteomes" id="UP000887576">
    <property type="component" value="Unplaced"/>
</dbReference>
<protein>
    <submittedName>
        <fullName evidence="2">RAG1</fullName>
    </submittedName>
</protein>
<dbReference type="WBParaSite" id="JU765_v2.g5344.t1">
    <property type="protein sequence ID" value="JU765_v2.g5344.t1"/>
    <property type="gene ID" value="JU765_v2.g5344"/>
</dbReference>
<sequence>MYEETFSSWHYILKGRCFNVSIFIEKHLGSICQTCGEFSSAQTNQQHFLELLVEQIKNPDSGVHHAYDEIPVCKLNSGTLVDFDYDTPKNSTKTLKRTAQQQDTPQSTVSTPAPSISSDEGVMMV</sequence>
<evidence type="ECO:0000313" key="2">
    <source>
        <dbReference type="WBParaSite" id="JU765_v2.g5344.t1"/>
    </source>
</evidence>
<accession>A0AC34RB56</accession>
<proteinExistence type="predicted"/>